<reference evidence="1" key="1">
    <citation type="submission" date="2020-03" db="EMBL/GenBank/DDBJ databases">
        <title>The deep terrestrial virosphere.</title>
        <authorList>
            <person name="Holmfeldt K."/>
            <person name="Nilsson E."/>
            <person name="Simone D."/>
            <person name="Lopez-Fernandez M."/>
            <person name="Wu X."/>
            <person name="de Brujin I."/>
            <person name="Lundin D."/>
            <person name="Andersson A."/>
            <person name="Bertilsson S."/>
            <person name="Dopson M."/>
        </authorList>
    </citation>
    <scope>NUCLEOTIDE SEQUENCE</scope>
    <source>
        <strain evidence="1">MM415B00342</strain>
    </source>
</reference>
<name>A0A6M3J9R9_9ZZZZ</name>
<gene>
    <name evidence="1" type="ORF">MM415B00342_0072</name>
</gene>
<evidence type="ECO:0000313" key="1">
    <source>
        <dbReference type="EMBL" id="QJA66610.1"/>
    </source>
</evidence>
<protein>
    <submittedName>
        <fullName evidence="1">Uncharacterized protein</fullName>
    </submittedName>
</protein>
<proteinExistence type="predicted"/>
<dbReference type="EMBL" id="MT141557">
    <property type="protein sequence ID" value="QJA66610.1"/>
    <property type="molecule type" value="Genomic_DNA"/>
</dbReference>
<organism evidence="1">
    <name type="scientific">viral metagenome</name>
    <dbReference type="NCBI Taxonomy" id="1070528"/>
    <lineage>
        <taxon>unclassified sequences</taxon>
        <taxon>metagenomes</taxon>
        <taxon>organismal metagenomes</taxon>
    </lineage>
</organism>
<sequence length="112" mass="12410">MKGNRIQVRAIRGKEGSIVSRLPDGKIVLFSKIDPLSANIKINDVVEGEIMYDTSKYIVLKPNTIISTTEPILLEGQLHLDADGSAFVNIEENSINEYRGAIEDGKKVRVEI</sequence>
<accession>A0A6M3J9R9</accession>
<dbReference type="AlphaFoldDB" id="A0A6M3J9R9"/>